<sequence length="212" mass="22454">MRVLPMGDRALLVEVDDLAAVLDLRARLDAARPDGVRDLVPAARTVLVDLDPRVLPLAAARSWVERVAAADPPPAAHVASGPEVGLRIRYDGPDLDSTAALLGLDRAALIRAHRDAAWTVAFTGFAPGFGYLVARDWPHDVPRLDSPRTWVPAGAVGLAAGFTGAYPRDTPGGWRLLGTLDPVDTAALFDPDAASPSLLAPGTPVRFREVQP</sequence>
<dbReference type="OrthoDB" id="9768696at2"/>
<evidence type="ECO:0000256" key="2">
    <source>
        <dbReference type="ARBA" id="ARBA00022801"/>
    </source>
</evidence>
<dbReference type="InterPro" id="IPR010016">
    <property type="entry name" value="PxpB"/>
</dbReference>
<keyword evidence="2" id="KW-0378">Hydrolase</keyword>
<evidence type="ECO:0000256" key="3">
    <source>
        <dbReference type="ARBA" id="ARBA00022840"/>
    </source>
</evidence>
<keyword evidence="6" id="KW-1185">Reference proteome</keyword>
<evidence type="ECO:0000313" key="6">
    <source>
        <dbReference type="Proteomes" id="UP000276888"/>
    </source>
</evidence>
<dbReference type="GO" id="GO:0016787">
    <property type="term" value="F:hydrolase activity"/>
    <property type="evidence" value="ECO:0007669"/>
    <property type="project" value="UniProtKB-KW"/>
</dbReference>
<dbReference type="SMART" id="SM00796">
    <property type="entry name" value="AHS1"/>
    <property type="match status" value="1"/>
</dbReference>
<proteinExistence type="predicted"/>
<evidence type="ECO:0000313" key="5">
    <source>
        <dbReference type="EMBL" id="AZS35820.1"/>
    </source>
</evidence>
<organism evidence="5 6">
    <name type="scientific">Microbacterium lemovicicum</name>
    <dbReference type="NCBI Taxonomy" id="1072463"/>
    <lineage>
        <taxon>Bacteria</taxon>
        <taxon>Bacillati</taxon>
        <taxon>Actinomycetota</taxon>
        <taxon>Actinomycetes</taxon>
        <taxon>Micrococcales</taxon>
        <taxon>Microbacteriaceae</taxon>
        <taxon>Microbacterium</taxon>
    </lineage>
</organism>
<gene>
    <name evidence="5" type="primary">kipI</name>
    <name evidence="5" type="ORF">CVS47_00418</name>
</gene>
<dbReference type="Pfam" id="PF02682">
    <property type="entry name" value="CT_C_D"/>
    <property type="match status" value="1"/>
</dbReference>
<name>A0A3Q9IXI4_9MICO</name>
<keyword evidence="5" id="KW-0418">Kinase</keyword>
<dbReference type="EMBL" id="CP031423">
    <property type="protein sequence ID" value="AZS35820.1"/>
    <property type="molecule type" value="Genomic_DNA"/>
</dbReference>
<keyword evidence="3" id="KW-0067">ATP-binding</keyword>
<dbReference type="Gene3D" id="2.40.100.10">
    <property type="entry name" value="Cyclophilin-like"/>
    <property type="match status" value="1"/>
</dbReference>
<reference evidence="5 6" key="1">
    <citation type="submission" date="2018-08" db="EMBL/GenBank/DDBJ databases">
        <title>Microbacterium lemovicicum sp. nov., a bacterium isolated from a natural uranium-rich soil.</title>
        <authorList>
            <person name="ORTET P."/>
        </authorList>
    </citation>
    <scope>NUCLEOTIDE SEQUENCE [LARGE SCALE GENOMIC DNA]</scope>
    <source>
        <strain evidence="5 6">Viu22</strain>
    </source>
</reference>
<dbReference type="RefSeq" id="WP_127097144.1">
    <property type="nucleotide sequence ID" value="NZ_JBHTMW010000032.1"/>
</dbReference>
<dbReference type="Gene3D" id="3.30.1360.40">
    <property type="match status" value="1"/>
</dbReference>
<dbReference type="GO" id="GO:0005524">
    <property type="term" value="F:ATP binding"/>
    <property type="evidence" value="ECO:0007669"/>
    <property type="project" value="UniProtKB-KW"/>
</dbReference>
<dbReference type="InterPro" id="IPR029000">
    <property type="entry name" value="Cyclophilin-like_dom_sf"/>
</dbReference>
<keyword evidence="5" id="KW-0808">Transferase</keyword>
<evidence type="ECO:0000256" key="1">
    <source>
        <dbReference type="ARBA" id="ARBA00022741"/>
    </source>
</evidence>
<dbReference type="Proteomes" id="UP000276888">
    <property type="component" value="Chromosome"/>
</dbReference>
<dbReference type="SUPFAM" id="SSF160467">
    <property type="entry name" value="PH0987 N-terminal domain-like"/>
    <property type="match status" value="1"/>
</dbReference>
<dbReference type="PANTHER" id="PTHR34698">
    <property type="entry name" value="5-OXOPROLINASE SUBUNIT B"/>
    <property type="match status" value="1"/>
</dbReference>
<keyword evidence="1" id="KW-0547">Nucleotide-binding</keyword>
<feature type="domain" description="Carboxyltransferase" evidence="4">
    <location>
        <begin position="1"/>
        <end position="199"/>
    </location>
</feature>
<dbReference type="AlphaFoldDB" id="A0A3Q9IXI4"/>
<dbReference type="SUPFAM" id="SSF50891">
    <property type="entry name" value="Cyclophilin-like"/>
    <property type="match status" value="1"/>
</dbReference>
<protein>
    <submittedName>
        <fullName evidence="5">Kinase A inhibitor</fullName>
    </submittedName>
</protein>
<dbReference type="KEGG" id="mlv:CVS47_00418"/>
<accession>A0A3Q9IXI4</accession>
<dbReference type="GO" id="GO:0016301">
    <property type="term" value="F:kinase activity"/>
    <property type="evidence" value="ECO:0007669"/>
    <property type="project" value="UniProtKB-KW"/>
</dbReference>
<dbReference type="PANTHER" id="PTHR34698:SF2">
    <property type="entry name" value="5-OXOPROLINASE SUBUNIT B"/>
    <property type="match status" value="1"/>
</dbReference>
<evidence type="ECO:0000259" key="4">
    <source>
        <dbReference type="SMART" id="SM00796"/>
    </source>
</evidence>
<dbReference type="InterPro" id="IPR003833">
    <property type="entry name" value="CT_C_D"/>
</dbReference>